<evidence type="ECO:0000313" key="1">
    <source>
        <dbReference type="EnsemblPlants" id="TuG1812G0600003589.01.T01"/>
    </source>
</evidence>
<reference evidence="1" key="2">
    <citation type="submission" date="2018-03" db="EMBL/GenBank/DDBJ databases">
        <title>The Triticum urartu genome reveals the dynamic nature of wheat genome evolution.</title>
        <authorList>
            <person name="Ling H."/>
            <person name="Ma B."/>
            <person name="Shi X."/>
            <person name="Liu H."/>
            <person name="Dong L."/>
            <person name="Sun H."/>
            <person name="Cao Y."/>
            <person name="Gao Q."/>
            <person name="Zheng S."/>
            <person name="Li Y."/>
            <person name="Yu Y."/>
            <person name="Du H."/>
            <person name="Qi M."/>
            <person name="Li Y."/>
            <person name="Yu H."/>
            <person name="Cui Y."/>
            <person name="Wang N."/>
            <person name="Chen C."/>
            <person name="Wu H."/>
            <person name="Zhao Y."/>
            <person name="Zhang J."/>
            <person name="Li Y."/>
            <person name="Zhou W."/>
            <person name="Zhang B."/>
            <person name="Hu W."/>
            <person name="Eijk M."/>
            <person name="Tang J."/>
            <person name="Witsenboer H."/>
            <person name="Zhao S."/>
            <person name="Li Z."/>
            <person name="Zhang A."/>
            <person name="Wang D."/>
            <person name="Liang C."/>
        </authorList>
    </citation>
    <scope>NUCLEOTIDE SEQUENCE [LARGE SCALE GENOMIC DNA]</scope>
    <source>
        <strain evidence="1">cv. G1812</strain>
    </source>
</reference>
<dbReference type="Gramene" id="TuG1812G0600003589.01.T01">
    <property type="protein sequence ID" value="TuG1812G0600003589.01.T01"/>
    <property type="gene ID" value="TuG1812G0600003589.01"/>
</dbReference>
<reference evidence="1" key="3">
    <citation type="submission" date="2022-06" db="UniProtKB">
        <authorList>
            <consortium name="EnsemblPlants"/>
        </authorList>
    </citation>
    <scope>IDENTIFICATION</scope>
</reference>
<evidence type="ECO:0000313" key="2">
    <source>
        <dbReference type="Proteomes" id="UP000015106"/>
    </source>
</evidence>
<name>A0A8R7QRI1_TRIUA</name>
<protein>
    <submittedName>
        <fullName evidence="1">Uncharacterized protein</fullName>
    </submittedName>
</protein>
<reference evidence="2" key="1">
    <citation type="journal article" date="2013" name="Nature">
        <title>Draft genome of the wheat A-genome progenitor Triticum urartu.</title>
        <authorList>
            <person name="Ling H.Q."/>
            <person name="Zhao S."/>
            <person name="Liu D."/>
            <person name="Wang J."/>
            <person name="Sun H."/>
            <person name="Zhang C."/>
            <person name="Fan H."/>
            <person name="Li D."/>
            <person name="Dong L."/>
            <person name="Tao Y."/>
            <person name="Gao C."/>
            <person name="Wu H."/>
            <person name="Li Y."/>
            <person name="Cui Y."/>
            <person name="Guo X."/>
            <person name="Zheng S."/>
            <person name="Wang B."/>
            <person name="Yu K."/>
            <person name="Liang Q."/>
            <person name="Yang W."/>
            <person name="Lou X."/>
            <person name="Chen J."/>
            <person name="Feng M."/>
            <person name="Jian J."/>
            <person name="Zhang X."/>
            <person name="Luo G."/>
            <person name="Jiang Y."/>
            <person name="Liu J."/>
            <person name="Wang Z."/>
            <person name="Sha Y."/>
            <person name="Zhang B."/>
            <person name="Wu H."/>
            <person name="Tang D."/>
            <person name="Shen Q."/>
            <person name="Xue P."/>
            <person name="Zou S."/>
            <person name="Wang X."/>
            <person name="Liu X."/>
            <person name="Wang F."/>
            <person name="Yang Y."/>
            <person name="An X."/>
            <person name="Dong Z."/>
            <person name="Zhang K."/>
            <person name="Zhang X."/>
            <person name="Luo M.C."/>
            <person name="Dvorak J."/>
            <person name="Tong Y."/>
            <person name="Wang J."/>
            <person name="Yang H."/>
            <person name="Li Z."/>
            <person name="Wang D."/>
            <person name="Zhang A."/>
            <person name="Wang J."/>
        </authorList>
    </citation>
    <scope>NUCLEOTIDE SEQUENCE</scope>
    <source>
        <strain evidence="2">cv. G1812</strain>
    </source>
</reference>
<dbReference type="AlphaFoldDB" id="A0A8R7QRI1"/>
<dbReference type="EnsemblPlants" id="TuG1812G0600003589.01.T01">
    <property type="protein sequence ID" value="TuG1812G0600003589.01.T01"/>
    <property type="gene ID" value="TuG1812G0600003589.01"/>
</dbReference>
<proteinExistence type="predicted"/>
<keyword evidence="2" id="KW-1185">Reference proteome</keyword>
<dbReference type="Proteomes" id="UP000015106">
    <property type="component" value="Chromosome 6"/>
</dbReference>
<accession>A0A8R7QRI1</accession>
<organism evidence="1 2">
    <name type="scientific">Triticum urartu</name>
    <name type="common">Red wild einkorn</name>
    <name type="synonym">Crithodium urartu</name>
    <dbReference type="NCBI Taxonomy" id="4572"/>
    <lineage>
        <taxon>Eukaryota</taxon>
        <taxon>Viridiplantae</taxon>
        <taxon>Streptophyta</taxon>
        <taxon>Embryophyta</taxon>
        <taxon>Tracheophyta</taxon>
        <taxon>Spermatophyta</taxon>
        <taxon>Magnoliopsida</taxon>
        <taxon>Liliopsida</taxon>
        <taxon>Poales</taxon>
        <taxon>Poaceae</taxon>
        <taxon>BOP clade</taxon>
        <taxon>Pooideae</taxon>
        <taxon>Triticodae</taxon>
        <taxon>Triticeae</taxon>
        <taxon>Triticinae</taxon>
        <taxon>Triticum</taxon>
    </lineage>
</organism>
<sequence>MMSHSARRTVKFRTTITLLPPTMLMTYSSSCTTEPRRMSPERARSLSWPANIAGQVSAPSETRPRHLSLRGVPLPSTLTQRRLTTCTMGLRFVSPASAAPTPFGVSLADAIASRWTGFAGASRSAAGWGRGGGLGEANGGADLKI</sequence>